<dbReference type="OrthoDB" id="3430936at2"/>
<dbReference type="SUPFAM" id="SSF47413">
    <property type="entry name" value="lambda repressor-like DNA-binding domains"/>
    <property type="match status" value="1"/>
</dbReference>
<evidence type="ECO:0000259" key="4">
    <source>
        <dbReference type="PROSITE" id="PS50932"/>
    </source>
</evidence>
<dbReference type="SUPFAM" id="SSF53822">
    <property type="entry name" value="Periplasmic binding protein-like I"/>
    <property type="match status" value="1"/>
</dbReference>
<accession>A0A1M6GD97</accession>
<evidence type="ECO:0000256" key="2">
    <source>
        <dbReference type="ARBA" id="ARBA00023125"/>
    </source>
</evidence>
<dbReference type="GO" id="GO:0000976">
    <property type="term" value="F:transcription cis-regulatory region binding"/>
    <property type="evidence" value="ECO:0007669"/>
    <property type="project" value="TreeGrafter"/>
</dbReference>
<sequence length="333" mass="36025">MNQPTLASLATELGVSRQTVSNVLNFPDRVRPATRAHVLEAIERSGYRPSAAARALRSQRAMALGLRLSQRRNGISGTIVDGFMHALVQRADQRGYRIVLFPAATNDEEVDKLIELRRSLAIDACILTDTWYGDTRPAELAEEGVPFASFGRPWDGVDHGRWADVDGRAGAREATNHLRGLGHRRIGFIGWADGSPVGSDRRAGWVEALGLDPAGADALTVEGDDSVLAGAQGMAELLGRGADAAVCASDTLSLGAFTETRRRDRGDVRLVGFDDTPISRTLGLDSIRQPVEEVAAEVLDMVLAQLADPETRFEGRLVRPSLVTHERPDFLAT</sequence>
<dbReference type="Pfam" id="PF13377">
    <property type="entry name" value="Peripla_BP_3"/>
    <property type="match status" value="1"/>
</dbReference>
<dbReference type="Proteomes" id="UP000184512">
    <property type="component" value="Unassembled WGS sequence"/>
</dbReference>
<protein>
    <submittedName>
        <fullName evidence="5">Transcriptional regulator, LacI family</fullName>
    </submittedName>
</protein>
<dbReference type="Pfam" id="PF00356">
    <property type="entry name" value="LacI"/>
    <property type="match status" value="1"/>
</dbReference>
<dbReference type="AlphaFoldDB" id="A0A1M6GD97"/>
<evidence type="ECO:0000313" key="5">
    <source>
        <dbReference type="EMBL" id="SHJ07908.1"/>
    </source>
</evidence>
<feature type="domain" description="HTH lacI-type" evidence="4">
    <location>
        <begin position="4"/>
        <end position="58"/>
    </location>
</feature>
<keyword evidence="3" id="KW-0804">Transcription</keyword>
<keyword evidence="1" id="KW-0805">Transcription regulation</keyword>
<dbReference type="PROSITE" id="PS50932">
    <property type="entry name" value="HTH_LACI_2"/>
    <property type="match status" value="1"/>
</dbReference>
<reference evidence="5 6" key="1">
    <citation type="submission" date="2016-11" db="EMBL/GenBank/DDBJ databases">
        <authorList>
            <person name="Jaros S."/>
            <person name="Januszkiewicz K."/>
            <person name="Wedrychowicz H."/>
        </authorList>
    </citation>
    <scope>NUCLEOTIDE SEQUENCE [LARGE SCALE GENOMIC DNA]</scope>
    <source>
        <strain evidence="5 6">DSM 12906</strain>
    </source>
</reference>
<dbReference type="GO" id="GO:0003700">
    <property type="term" value="F:DNA-binding transcription factor activity"/>
    <property type="evidence" value="ECO:0007669"/>
    <property type="project" value="TreeGrafter"/>
</dbReference>
<dbReference type="InterPro" id="IPR028082">
    <property type="entry name" value="Peripla_BP_I"/>
</dbReference>
<dbReference type="InterPro" id="IPR000843">
    <property type="entry name" value="HTH_LacI"/>
</dbReference>
<dbReference type="InterPro" id="IPR046335">
    <property type="entry name" value="LacI/GalR-like_sensor"/>
</dbReference>
<keyword evidence="2" id="KW-0238">DNA-binding</keyword>
<proteinExistence type="predicted"/>
<dbReference type="STRING" id="1123357.SAMN02745244_01669"/>
<dbReference type="PANTHER" id="PTHR30146:SF109">
    <property type="entry name" value="HTH-TYPE TRANSCRIPTIONAL REGULATOR GALS"/>
    <property type="match status" value="1"/>
</dbReference>
<dbReference type="EMBL" id="FQZG01000026">
    <property type="protein sequence ID" value="SHJ07908.1"/>
    <property type="molecule type" value="Genomic_DNA"/>
</dbReference>
<name>A0A1M6GD97_9ACTN</name>
<evidence type="ECO:0000313" key="6">
    <source>
        <dbReference type="Proteomes" id="UP000184512"/>
    </source>
</evidence>
<evidence type="ECO:0000256" key="3">
    <source>
        <dbReference type="ARBA" id="ARBA00023163"/>
    </source>
</evidence>
<dbReference type="RefSeq" id="WP_073187058.1">
    <property type="nucleotide sequence ID" value="NZ_FQZG01000026.1"/>
</dbReference>
<keyword evidence="6" id="KW-1185">Reference proteome</keyword>
<dbReference type="InterPro" id="IPR010982">
    <property type="entry name" value="Lambda_DNA-bd_dom_sf"/>
</dbReference>
<organism evidence="5 6">
    <name type="scientific">Tessaracoccus bendigoensis DSM 12906</name>
    <dbReference type="NCBI Taxonomy" id="1123357"/>
    <lineage>
        <taxon>Bacteria</taxon>
        <taxon>Bacillati</taxon>
        <taxon>Actinomycetota</taxon>
        <taxon>Actinomycetes</taxon>
        <taxon>Propionibacteriales</taxon>
        <taxon>Propionibacteriaceae</taxon>
        <taxon>Tessaracoccus</taxon>
    </lineage>
</organism>
<gene>
    <name evidence="5" type="ORF">SAMN02745244_01669</name>
</gene>
<dbReference type="PANTHER" id="PTHR30146">
    <property type="entry name" value="LACI-RELATED TRANSCRIPTIONAL REPRESSOR"/>
    <property type="match status" value="1"/>
</dbReference>
<dbReference type="Gene3D" id="1.10.260.40">
    <property type="entry name" value="lambda repressor-like DNA-binding domains"/>
    <property type="match status" value="1"/>
</dbReference>
<dbReference type="SMART" id="SM00354">
    <property type="entry name" value="HTH_LACI"/>
    <property type="match status" value="1"/>
</dbReference>
<dbReference type="CDD" id="cd01392">
    <property type="entry name" value="HTH_LacI"/>
    <property type="match status" value="1"/>
</dbReference>
<evidence type="ECO:0000256" key="1">
    <source>
        <dbReference type="ARBA" id="ARBA00023015"/>
    </source>
</evidence>
<dbReference type="Gene3D" id="3.40.50.2300">
    <property type="match status" value="2"/>
</dbReference>